<feature type="chain" id="PRO_5002692523" description="Cytochrome c domain-containing protein" evidence="5">
    <location>
        <begin position="20"/>
        <end position="294"/>
    </location>
</feature>
<evidence type="ECO:0000256" key="1">
    <source>
        <dbReference type="ARBA" id="ARBA00022617"/>
    </source>
</evidence>
<protein>
    <recommendedName>
        <fullName evidence="6">Cytochrome c domain-containing protein</fullName>
    </recommendedName>
</protein>
<reference evidence="7 8" key="1">
    <citation type="journal article" date="2010" name="J. Bacteriol.">
        <title>Genome sequence of Lentisphaera araneosa HTCC2155T, the type species of the order Lentisphaerales in the phylum Lentisphaerae.</title>
        <authorList>
            <person name="Thrash J.C."/>
            <person name="Cho J.C."/>
            <person name="Vergin K.L."/>
            <person name="Morris R.M."/>
            <person name="Giovannoni S.J."/>
        </authorList>
    </citation>
    <scope>NUCLEOTIDE SEQUENCE [LARGE SCALE GENOMIC DNA]</scope>
    <source>
        <strain evidence="7 8">HTCC2155</strain>
    </source>
</reference>
<accession>A6DSM7</accession>
<dbReference type="EMBL" id="ABCK01000031">
    <property type="protein sequence ID" value="EDM25380.1"/>
    <property type="molecule type" value="Genomic_DNA"/>
</dbReference>
<keyword evidence="2 4" id="KW-0479">Metal-binding</keyword>
<sequence>MRILIALAVFLAFAMDADAKPKKKMAKADPIAKKLFEANCLACHDPVKMIAGPTLHEIHKLYEKNPQGIVTWAKKPGRKRLQGIAMPAMAHLPEKDLKLIADYMIFAGARISPKKNNRKKTFKEDLGKIQRTFMPNSSVVSFAIKYSDDLSLCWDAEKGATRYIWQGTLDPKSHFTSNGKTIPEIVGNVIYKSPEPLFKNIPEKINFLGYKVNDQGLPSFIYQRGDYQFRESHKFSGGNIYWNYQISGLDELSLKLPEIKGYKTSVTKGTMQQGLVVLSKSDLSNFTLILSKEK</sequence>
<dbReference type="SUPFAM" id="SSF46626">
    <property type="entry name" value="Cytochrome c"/>
    <property type="match status" value="1"/>
</dbReference>
<feature type="domain" description="Cytochrome c" evidence="6">
    <location>
        <begin position="27"/>
        <end position="108"/>
    </location>
</feature>
<dbReference type="GO" id="GO:0009055">
    <property type="term" value="F:electron transfer activity"/>
    <property type="evidence" value="ECO:0007669"/>
    <property type="project" value="InterPro"/>
</dbReference>
<dbReference type="Pfam" id="PF13442">
    <property type="entry name" value="Cytochrome_CBB3"/>
    <property type="match status" value="1"/>
</dbReference>
<keyword evidence="3 4" id="KW-0408">Iron</keyword>
<dbReference type="GO" id="GO:0020037">
    <property type="term" value="F:heme binding"/>
    <property type="evidence" value="ECO:0007669"/>
    <property type="project" value="InterPro"/>
</dbReference>
<dbReference type="OrthoDB" id="9814063at2"/>
<evidence type="ECO:0000259" key="6">
    <source>
        <dbReference type="PROSITE" id="PS51007"/>
    </source>
</evidence>
<dbReference type="eggNOG" id="COG2010">
    <property type="taxonomic scope" value="Bacteria"/>
</dbReference>
<dbReference type="AlphaFoldDB" id="A6DSM7"/>
<organism evidence="7 8">
    <name type="scientific">Lentisphaera araneosa HTCC2155</name>
    <dbReference type="NCBI Taxonomy" id="313628"/>
    <lineage>
        <taxon>Bacteria</taxon>
        <taxon>Pseudomonadati</taxon>
        <taxon>Lentisphaerota</taxon>
        <taxon>Lentisphaeria</taxon>
        <taxon>Lentisphaerales</taxon>
        <taxon>Lentisphaeraceae</taxon>
        <taxon>Lentisphaera</taxon>
    </lineage>
</organism>
<comment type="caution">
    <text evidence="7">The sequence shown here is derived from an EMBL/GenBank/DDBJ whole genome shotgun (WGS) entry which is preliminary data.</text>
</comment>
<dbReference type="GO" id="GO:0046872">
    <property type="term" value="F:metal ion binding"/>
    <property type="evidence" value="ECO:0007669"/>
    <property type="project" value="UniProtKB-KW"/>
</dbReference>
<dbReference type="STRING" id="313628.LNTAR_22080"/>
<keyword evidence="5" id="KW-0732">Signal</keyword>
<dbReference type="PROSITE" id="PS51007">
    <property type="entry name" value="CYTC"/>
    <property type="match status" value="1"/>
</dbReference>
<feature type="signal peptide" evidence="5">
    <location>
        <begin position="1"/>
        <end position="19"/>
    </location>
</feature>
<dbReference type="InterPro" id="IPR009056">
    <property type="entry name" value="Cyt_c-like_dom"/>
</dbReference>
<dbReference type="InterPro" id="IPR036909">
    <property type="entry name" value="Cyt_c-like_dom_sf"/>
</dbReference>
<gene>
    <name evidence="7" type="ORF">LNTAR_22080</name>
</gene>
<evidence type="ECO:0000313" key="8">
    <source>
        <dbReference type="Proteomes" id="UP000004947"/>
    </source>
</evidence>
<evidence type="ECO:0000313" key="7">
    <source>
        <dbReference type="EMBL" id="EDM25380.1"/>
    </source>
</evidence>
<evidence type="ECO:0000256" key="4">
    <source>
        <dbReference type="PROSITE-ProRule" id="PRU00433"/>
    </source>
</evidence>
<keyword evidence="8" id="KW-1185">Reference proteome</keyword>
<proteinExistence type="predicted"/>
<evidence type="ECO:0000256" key="3">
    <source>
        <dbReference type="ARBA" id="ARBA00023004"/>
    </source>
</evidence>
<name>A6DSM7_9BACT</name>
<evidence type="ECO:0000256" key="5">
    <source>
        <dbReference type="SAM" id="SignalP"/>
    </source>
</evidence>
<dbReference type="Gene3D" id="1.10.760.10">
    <property type="entry name" value="Cytochrome c-like domain"/>
    <property type="match status" value="1"/>
</dbReference>
<dbReference type="Proteomes" id="UP000004947">
    <property type="component" value="Unassembled WGS sequence"/>
</dbReference>
<evidence type="ECO:0000256" key="2">
    <source>
        <dbReference type="ARBA" id="ARBA00022723"/>
    </source>
</evidence>
<keyword evidence="1 4" id="KW-0349">Heme</keyword>